<dbReference type="SUPFAM" id="SSF52540">
    <property type="entry name" value="P-loop containing nucleoside triphosphate hydrolases"/>
    <property type="match status" value="1"/>
</dbReference>
<reference evidence="6 7" key="1">
    <citation type="submission" date="2023-07" db="EMBL/GenBank/DDBJ databases">
        <title>Functional and genomic diversity of the sorghum phyllosphere microbiome.</title>
        <authorList>
            <person name="Shade A."/>
        </authorList>
    </citation>
    <scope>NUCLEOTIDE SEQUENCE [LARGE SCALE GENOMIC DNA]</scope>
    <source>
        <strain evidence="6 7">SORGH_AS_0892</strain>
    </source>
</reference>
<evidence type="ECO:0000256" key="4">
    <source>
        <dbReference type="ARBA" id="ARBA00022840"/>
    </source>
</evidence>
<keyword evidence="4 6" id="KW-0067">ATP-binding</keyword>
<dbReference type="PANTHER" id="PTHR43117">
    <property type="entry name" value="OSMOPROTECTANT IMPORT ATP-BINDING PROTEIN OSMV"/>
    <property type="match status" value="1"/>
</dbReference>
<dbReference type="GO" id="GO:0005524">
    <property type="term" value="F:ATP binding"/>
    <property type="evidence" value="ECO:0007669"/>
    <property type="project" value="UniProtKB-KW"/>
</dbReference>
<dbReference type="Gene3D" id="3.40.50.300">
    <property type="entry name" value="P-loop containing nucleotide triphosphate hydrolases"/>
    <property type="match status" value="1"/>
</dbReference>
<evidence type="ECO:0000259" key="5">
    <source>
        <dbReference type="PROSITE" id="PS50893"/>
    </source>
</evidence>
<dbReference type="InterPro" id="IPR003593">
    <property type="entry name" value="AAA+_ATPase"/>
</dbReference>
<keyword evidence="2" id="KW-0813">Transport</keyword>
<evidence type="ECO:0000256" key="2">
    <source>
        <dbReference type="ARBA" id="ARBA00022448"/>
    </source>
</evidence>
<keyword evidence="7" id="KW-1185">Reference proteome</keyword>
<dbReference type="EMBL" id="JAUTBA010000001">
    <property type="protein sequence ID" value="MDQ1151277.1"/>
    <property type="molecule type" value="Genomic_DNA"/>
</dbReference>
<dbReference type="InterPro" id="IPR003439">
    <property type="entry name" value="ABC_transporter-like_ATP-bd"/>
</dbReference>
<keyword evidence="3" id="KW-0547">Nucleotide-binding</keyword>
<dbReference type="RefSeq" id="WP_307186780.1">
    <property type="nucleotide sequence ID" value="NZ_JAUTBA010000001.1"/>
</dbReference>
<comment type="caution">
    <text evidence="6">The sequence shown here is derived from an EMBL/GenBank/DDBJ whole genome shotgun (WGS) entry which is preliminary data.</text>
</comment>
<dbReference type="Proteomes" id="UP001244640">
    <property type="component" value="Unassembled WGS sequence"/>
</dbReference>
<dbReference type="InterPro" id="IPR017871">
    <property type="entry name" value="ABC_transporter-like_CS"/>
</dbReference>
<dbReference type="PROSITE" id="PS50893">
    <property type="entry name" value="ABC_TRANSPORTER_2"/>
    <property type="match status" value="1"/>
</dbReference>
<organism evidence="6 7">
    <name type="scientific">Sphingobacterium zeae</name>
    <dbReference type="NCBI Taxonomy" id="1776859"/>
    <lineage>
        <taxon>Bacteria</taxon>
        <taxon>Pseudomonadati</taxon>
        <taxon>Bacteroidota</taxon>
        <taxon>Sphingobacteriia</taxon>
        <taxon>Sphingobacteriales</taxon>
        <taxon>Sphingobacteriaceae</taxon>
        <taxon>Sphingobacterium</taxon>
    </lineage>
</organism>
<dbReference type="InterPro" id="IPR027417">
    <property type="entry name" value="P-loop_NTPase"/>
</dbReference>
<dbReference type="PANTHER" id="PTHR43117:SF4">
    <property type="entry name" value="OSMOPROTECTANT IMPORT ATP-BINDING PROTEIN OSMV"/>
    <property type="match status" value="1"/>
</dbReference>
<gene>
    <name evidence="6" type="ORF">QE382_003261</name>
</gene>
<feature type="domain" description="ABC transporter" evidence="5">
    <location>
        <begin position="2"/>
        <end position="235"/>
    </location>
</feature>
<sequence>MVEIDSVSKSFNGKAAVDHISIEVRAGEVLVILGTSGCGKTTTLKMINRLIEPDKGKIFIRGNDISKRRPEDLRREIGFVMQHSGLFPHYTIAKNIAVVPELLNWQKNKIKDRTVELLSKLNLGEDLLKLYPHQLSGGQQQRVGIARALIANSPILLMDEPFSALDNMTRSGIHAEFKLLEEIRSKTIVLVTHDVPEAFELGHRICLMDEGKIVQIGTPKELLYSPANEFVFDFFLENRLLLEYKVTMLHELKGIITLDHFIDNYGFSENTDLWRVLQVLSARADAILDYECMIVAFNTYRKQQVV</sequence>
<evidence type="ECO:0000313" key="7">
    <source>
        <dbReference type="Proteomes" id="UP001244640"/>
    </source>
</evidence>
<protein>
    <submittedName>
        <fullName evidence="6">Osmoprotectant transport system ATP-binding protein</fullName>
    </submittedName>
</protein>
<evidence type="ECO:0000256" key="1">
    <source>
        <dbReference type="ARBA" id="ARBA00005417"/>
    </source>
</evidence>
<dbReference type="Pfam" id="PF00005">
    <property type="entry name" value="ABC_tran"/>
    <property type="match status" value="1"/>
</dbReference>
<proteinExistence type="inferred from homology"/>
<accession>A0ABU0U8J1</accession>
<evidence type="ECO:0000256" key="3">
    <source>
        <dbReference type="ARBA" id="ARBA00022741"/>
    </source>
</evidence>
<dbReference type="SMART" id="SM00382">
    <property type="entry name" value="AAA"/>
    <property type="match status" value="1"/>
</dbReference>
<evidence type="ECO:0000313" key="6">
    <source>
        <dbReference type="EMBL" id="MDQ1151277.1"/>
    </source>
</evidence>
<name>A0ABU0U8J1_9SPHI</name>
<dbReference type="PROSITE" id="PS00211">
    <property type="entry name" value="ABC_TRANSPORTER_1"/>
    <property type="match status" value="1"/>
</dbReference>
<comment type="similarity">
    <text evidence="1">Belongs to the ABC transporter superfamily.</text>
</comment>